<proteinExistence type="predicted"/>
<gene>
    <name evidence="1" type="ORF">HUK82_01800</name>
</gene>
<evidence type="ECO:0000313" key="2">
    <source>
        <dbReference type="Proteomes" id="UP000585665"/>
    </source>
</evidence>
<keyword evidence="2" id="KW-1185">Reference proteome</keyword>
<name>A0A850PE28_9PROT</name>
<dbReference type="AlphaFoldDB" id="A0A850PE28"/>
<dbReference type="Proteomes" id="UP000585665">
    <property type="component" value="Unassembled WGS sequence"/>
</dbReference>
<dbReference type="EMBL" id="JABXXR010000006">
    <property type="protein sequence ID" value="NVN39301.1"/>
    <property type="molecule type" value="Genomic_DNA"/>
</dbReference>
<sequence length="411" mass="41279">MPKFNSYERKRSLSGNELCVLAEADGSMTVTATVGEVAGAPAQTTSSGQFYADAGAAISRYADRVLVGAAADNPGQTSRDTVPTDWLSKMMGATSIGAWPVWGAQFSSLARYGSTGILGASRTSDATASRGLLGYVPSSIGVASWAVSDDTSAGSTSTGYAFYGETWRMAGADQEPCFGLELEAVNFGGLPTGVSTPYKVNVGGGAVGVQLGAGGGQTSGTSDAASGITFVSNPNAWQVGIVFGADALTGTNGKDAGYASAISMACNHAIEWHTPEVVSGADGINVGAFVRSTVTRRADGGRLEFADGTVSVSNIDGKPMFVVQTSASPDNILMVQSGTGTQAAGLYAIPAASGNGNIGLFPASGGELQISSPISGSGSVMPATVGGGFLHININGADYRIPLCTVEQAGG</sequence>
<reference evidence="1 2" key="1">
    <citation type="submission" date="2020-06" db="EMBL/GenBank/DDBJ databases">
        <title>Description of novel acetic acid bacteria.</title>
        <authorList>
            <person name="Sombolestani A."/>
        </authorList>
    </citation>
    <scope>NUCLEOTIDE SEQUENCE [LARGE SCALE GENOMIC DNA]</scope>
    <source>
        <strain evidence="1 2">LMG 27010</strain>
    </source>
</reference>
<comment type="caution">
    <text evidence="1">The sequence shown here is derived from an EMBL/GenBank/DDBJ whole genome shotgun (WGS) entry which is preliminary data.</text>
</comment>
<evidence type="ECO:0000313" key="1">
    <source>
        <dbReference type="EMBL" id="NVN39301.1"/>
    </source>
</evidence>
<organism evidence="1 2">
    <name type="scientific">Ameyamaea chiangmaiensis</name>
    <dbReference type="NCBI Taxonomy" id="442969"/>
    <lineage>
        <taxon>Bacteria</taxon>
        <taxon>Pseudomonadati</taxon>
        <taxon>Pseudomonadota</taxon>
        <taxon>Alphaproteobacteria</taxon>
        <taxon>Acetobacterales</taxon>
        <taxon>Acetobacteraceae</taxon>
        <taxon>Ameyamaea</taxon>
    </lineage>
</organism>
<accession>A0A850PE28</accession>
<protein>
    <submittedName>
        <fullName evidence="1">Uncharacterized protein</fullName>
    </submittedName>
</protein>
<dbReference type="RefSeq" id="WP_176612319.1">
    <property type="nucleotide sequence ID" value="NZ_JAGYFJ010000007.1"/>
</dbReference>